<dbReference type="OMA" id="PNNDCYV"/>
<gene>
    <name evidence="1" type="ORF">NEMVEDRAFT_v1g239523</name>
</gene>
<organism evidence="1 2">
    <name type="scientific">Nematostella vectensis</name>
    <name type="common">Starlet sea anemone</name>
    <dbReference type="NCBI Taxonomy" id="45351"/>
    <lineage>
        <taxon>Eukaryota</taxon>
        <taxon>Metazoa</taxon>
        <taxon>Cnidaria</taxon>
        <taxon>Anthozoa</taxon>
        <taxon>Hexacorallia</taxon>
        <taxon>Actiniaria</taxon>
        <taxon>Edwardsiidae</taxon>
        <taxon>Nematostella</taxon>
    </lineage>
</organism>
<dbReference type="HOGENOM" id="CLU_486898_0_0_1"/>
<dbReference type="InParanoid" id="A7RN52"/>
<sequence length="560" mass="64352">MYWSSNGYSGYSTVPYLRNKTAQARLLEHLRLEKPTLNVFDCPTSPVVSGRNRLKFPDPNNDCYVELELLGQTSRVSLPVCYDSEKREDFELDEGAMGGVHGLWYSLQVVSVVRFSLDGVELPQDQTQDSFFCCCPLSDQRKICLELSKDVYGFWFRFFGEKMRFRIKVGLKLEGTELLSRDLWKDDPYFAEVCQGGYVSSVEFDIYTRSREIEQDTNPKRLKLKAGILSKNQSQPYLYSNDNYCKFIRAVNEMKKEARYSELDTLLSHAIGRYHADTDLKVVVLLEQGLQACRKRYCDYAKELYKNAADLLSKCRNKSLLTGRTYVYLSEVHFNEGCIGNAGESLDIARKNLEGVGPCEDYGDLCFYEGLVLMVHAKRNQVFLNNLIPEAREKFLEAVKIYRDISSVDGMEDKLYLTYIKLASLELQPLPSSNSTELSVLPNQLAMAQKYLDLVKEHIEVFSRKTMLYYYHCCAELALETKSMDTAREYLSKAEDIAIRDHMENEVHVDIALEEIRRCLKQEFASVGSPVVVIKDEDKPPMEEKELCDLLDGYYGDESN</sequence>
<dbReference type="KEGG" id="nve:5519223"/>
<dbReference type="AlphaFoldDB" id="A7RN52"/>
<protein>
    <submittedName>
        <fullName evidence="1">Uncharacterized protein</fullName>
    </submittedName>
</protein>
<dbReference type="EMBL" id="DS469522">
    <property type="protein sequence ID" value="EDO47008.1"/>
    <property type="molecule type" value="Genomic_DNA"/>
</dbReference>
<dbReference type="OrthoDB" id="5984954at2759"/>
<accession>A7RN52</accession>
<dbReference type="Proteomes" id="UP000001593">
    <property type="component" value="Unassembled WGS sequence"/>
</dbReference>
<keyword evidence="2" id="KW-1185">Reference proteome</keyword>
<evidence type="ECO:0000313" key="2">
    <source>
        <dbReference type="Proteomes" id="UP000001593"/>
    </source>
</evidence>
<reference evidence="1 2" key="1">
    <citation type="journal article" date="2007" name="Science">
        <title>Sea anemone genome reveals ancestral eumetazoan gene repertoire and genomic organization.</title>
        <authorList>
            <person name="Putnam N.H."/>
            <person name="Srivastava M."/>
            <person name="Hellsten U."/>
            <person name="Dirks B."/>
            <person name="Chapman J."/>
            <person name="Salamov A."/>
            <person name="Terry A."/>
            <person name="Shapiro H."/>
            <person name="Lindquist E."/>
            <person name="Kapitonov V.V."/>
            <person name="Jurka J."/>
            <person name="Genikhovich G."/>
            <person name="Grigoriev I.V."/>
            <person name="Lucas S.M."/>
            <person name="Steele R.E."/>
            <person name="Finnerty J.R."/>
            <person name="Technau U."/>
            <person name="Martindale M.Q."/>
            <person name="Rokhsar D.S."/>
        </authorList>
    </citation>
    <scope>NUCLEOTIDE SEQUENCE [LARGE SCALE GENOMIC DNA]</scope>
    <source>
        <strain evidence="2">CH2 X CH6</strain>
    </source>
</reference>
<evidence type="ECO:0000313" key="1">
    <source>
        <dbReference type="EMBL" id="EDO47008.1"/>
    </source>
</evidence>
<name>A7RN52_NEMVE</name>
<proteinExistence type="predicted"/>